<comment type="caution">
    <text evidence="1">The sequence shown here is derived from an EMBL/GenBank/DDBJ whole genome shotgun (WGS) entry which is preliminary data.</text>
</comment>
<dbReference type="EMBL" id="QGGU01000013">
    <property type="protein sequence ID" value="PWK46337.1"/>
    <property type="molecule type" value="Genomic_DNA"/>
</dbReference>
<accession>A0A316FWB1</accession>
<name>A0A316FWB1_9GAMM</name>
<sequence length="126" mass="14607">MINIMNNLNEYQISELSVGETNQNVKMELIHTLNQSILIITFDLVHMVKIVRCVTDELYLIGESNLQEISIDNIDILKNEGYSNSKLIKLNKEDDNIYFFKVYGDITIKILCEKINVIEKTDIKHS</sequence>
<gene>
    <name evidence="1" type="ORF">C8D97_11320</name>
</gene>
<reference evidence="1 2" key="1">
    <citation type="submission" date="2018-05" db="EMBL/GenBank/DDBJ databases">
        <title>Genomic Encyclopedia of Type Strains, Phase IV (KMG-IV): sequencing the most valuable type-strain genomes for metagenomic binning, comparative biology and taxonomic classification.</title>
        <authorList>
            <person name="Goeker M."/>
        </authorList>
    </citation>
    <scope>NUCLEOTIDE SEQUENCE [LARGE SCALE GENOMIC DNA]</scope>
    <source>
        <strain evidence="1 2">DSM 25350</strain>
    </source>
</reference>
<keyword evidence="2" id="KW-1185">Reference proteome</keyword>
<evidence type="ECO:0000313" key="2">
    <source>
        <dbReference type="Proteomes" id="UP000245790"/>
    </source>
</evidence>
<organism evidence="1 2">
    <name type="scientific">Pleionea mediterranea</name>
    <dbReference type="NCBI Taxonomy" id="523701"/>
    <lineage>
        <taxon>Bacteria</taxon>
        <taxon>Pseudomonadati</taxon>
        <taxon>Pseudomonadota</taxon>
        <taxon>Gammaproteobacteria</taxon>
        <taxon>Oceanospirillales</taxon>
        <taxon>Pleioneaceae</taxon>
        <taxon>Pleionea</taxon>
    </lineage>
</organism>
<evidence type="ECO:0000313" key="1">
    <source>
        <dbReference type="EMBL" id="PWK46337.1"/>
    </source>
</evidence>
<dbReference type="Proteomes" id="UP000245790">
    <property type="component" value="Unassembled WGS sequence"/>
</dbReference>
<proteinExistence type="predicted"/>
<protein>
    <submittedName>
        <fullName evidence="1">Uncharacterized protein</fullName>
    </submittedName>
</protein>
<dbReference type="AlphaFoldDB" id="A0A316FWB1"/>